<protein>
    <submittedName>
        <fullName evidence="1">Uncharacterized protein</fullName>
    </submittedName>
</protein>
<dbReference type="Proteomes" id="UP001055219">
    <property type="component" value="Unassembled WGS sequence"/>
</dbReference>
<reference evidence="1" key="1">
    <citation type="journal article" date="2021" name="J Fungi (Basel)">
        <title>Genomic and Metabolomic Analyses of the Marine Fungus Emericellopsis cladophorae: Insights into Saltwater Adaptability Mechanisms and Its Biosynthetic Potential.</title>
        <authorList>
            <person name="Goncalves M.F.M."/>
            <person name="Hilario S."/>
            <person name="Van de Peer Y."/>
            <person name="Esteves A.C."/>
            <person name="Alves A."/>
        </authorList>
    </citation>
    <scope>NUCLEOTIDE SEQUENCE</scope>
    <source>
        <strain evidence="1">MUM 19.33</strain>
    </source>
</reference>
<accession>A0A9P9XVB4</accession>
<gene>
    <name evidence="1" type="ORF">J7T54_000809</name>
</gene>
<dbReference type="GeneID" id="75827328"/>
<comment type="caution">
    <text evidence="1">The sequence shown here is derived from an EMBL/GenBank/DDBJ whole genome shotgun (WGS) entry which is preliminary data.</text>
</comment>
<dbReference type="AlphaFoldDB" id="A0A9P9XVB4"/>
<proteinExistence type="predicted"/>
<dbReference type="RefSeq" id="XP_051359276.1">
    <property type="nucleotide sequence ID" value="XM_051509787.1"/>
</dbReference>
<evidence type="ECO:0000313" key="1">
    <source>
        <dbReference type="EMBL" id="KAI6778420.1"/>
    </source>
</evidence>
<sequence length="210" mass="23230">MFDQQPCKLMVAMVCNKEQVHGAGSIDLDRKHRPRRNGQLKVLHRPPWPVLIETDAAINQEPNTVVIALGDCSGQKCLSRRSTKNLGIGVILQQKLSEAIVMAVKRMADVCLPCDSVKTLRVGASTEEKSNDCDLGILLRVRDAGVRDRCCIGTTGLCVQVGTMIKEISHNVQMAMCCGSMQRRGLVKVADFSQFEMLHHEEKDLNGDFL</sequence>
<reference evidence="1" key="2">
    <citation type="submission" date="2022-07" db="EMBL/GenBank/DDBJ databases">
        <authorList>
            <person name="Goncalves M.F.M."/>
            <person name="Hilario S."/>
            <person name="Van De Peer Y."/>
            <person name="Esteves A.C."/>
            <person name="Alves A."/>
        </authorList>
    </citation>
    <scope>NUCLEOTIDE SEQUENCE</scope>
    <source>
        <strain evidence="1">MUM 19.33</strain>
    </source>
</reference>
<evidence type="ECO:0000313" key="2">
    <source>
        <dbReference type="Proteomes" id="UP001055219"/>
    </source>
</evidence>
<name>A0A9P9XVB4_9HYPO</name>
<organism evidence="1 2">
    <name type="scientific">Emericellopsis cladophorae</name>
    <dbReference type="NCBI Taxonomy" id="2686198"/>
    <lineage>
        <taxon>Eukaryota</taxon>
        <taxon>Fungi</taxon>
        <taxon>Dikarya</taxon>
        <taxon>Ascomycota</taxon>
        <taxon>Pezizomycotina</taxon>
        <taxon>Sordariomycetes</taxon>
        <taxon>Hypocreomycetidae</taxon>
        <taxon>Hypocreales</taxon>
        <taxon>Bionectriaceae</taxon>
        <taxon>Emericellopsis</taxon>
    </lineage>
</organism>
<keyword evidence="2" id="KW-1185">Reference proteome</keyword>
<dbReference type="EMBL" id="JAGIXG020000069">
    <property type="protein sequence ID" value="KAI6778420.1"/>
    <property type="molecule type" value="Genomic_DNA"/>
</dbReference>